<feature type="region of interest" description="Disordered" evidence="1">
    <location>
        <begin position="131"/>
        <end position="191"/>
    </location>
</feature>
<gene>
    <name evidence="2" type="ORF">PXEA_LOCUS15775</name>
</gene>
<dbReference type="OrthoDB" id="10037631at2759"/>
<keyword evidence="3" id="KW-1185">Reference proteome</keyword>
<proteinExistence type="predicted"/>
<protein>
    <submittedName>
        <fullName evidence="2">Uncharacterized protein</fullName>
    </submittedName>
</protein>
<dbReference type="AlphaFoldDB" id="A0A3S5FE09"/>
<sequence length="191" mass="22069">MPDLEAKLANLADILKSKPFSRANYVDLDPIFLKLFDEDFDEEVNGISRSRFLRVHLPWIHYCLRQRQRLIDRRRLRQADKTSSAGRVITINIDSKDSVVRDAQSWTGRPSKIEDTMLKGGEIPPSDMKIPRTQMRQSQRMAIHDKNPGAALHSDMGETVQGKEEVEELPSKYSLEPGSDKVRMHYENDEY</sequence>
<reference evidence="2" key="1">
    <citation type="submission" date="2018-11" db="EMBL/GenBank/DDBJ databases">
        <authorList>
            <consortium name="Pathogen Informatics"/>
        </authorList>
    </citation>
    <scope>NUCLEOTIDE SEQUENCE</scope>
</reference>
<accession>A0A3S5FE09</accession>
<organism evidence="2 3">
    <name type="scientific">Protopolystoma xenopodis</name>
    <dbReference type="NCBI Taxonomy" id="117903"/>
    <lineage>
        <taxon>Eukaryota</taxon>
        <taxon>Metazoa</taxon>
        <taxon>Spiralia</taxon>
        <taxon>Lophotrochozoa</taxon>
        <taxon>Platyhelminthes</taxon>
        <taxon>Monogenea</taxon>
        <taxon>Polyopisthocotylea</taxon>
        <taxon>Polystomatidea</taxon>
        <taxon>Polystomatidae</taxon>
        <taxon>Protopolystoma</taxon>
    </lineage>
</organism>
<name>A0A3S5FE09_9PLAT</name>
<dbReference type="EMBL" id="CAAALY010055885">
    <property type="protein sequence ID" value="VEL22335.1"/>
    <property type="molecule type" value="Genomic_DNA"/>
</dbReference>
<evidence type="ECO:0000313" key="2">
    <source>
        <dbReference type="EMBL" id="VEL22335.1"/>
    </source>
</evidence>
<dbReference type="Proteomes" id="UP000784294">
    <property type="component" value="Unassembled WGS sequence"/>
</dbReference>
<feature type="compositionally biased region" description="Basic and acidic residues" evidence="1">
    <location>
        <begin position="178"/>
        <end position="191"/>
    </location>
</feature>
<comment type="caution">
    <text evidence="2">The sequence shown here is derived from an EMBL/GenBank/DDBJ whole genome shotgun (WGS) entry which is preliminary data.</text>
</comment>
<evidence type="ECO:0000313" key="3">
    <source>
        <dbReference type="Proteomes" id="UP000784294"/>
    </source>
</evidence>
<evidence type="ECO:0000256" key="1">
    <source>
        <dbReference type="SAM" id="MobiDB-lite"/>
    </source>
</evidence>